<dbReference type="SMART" id="SM00641">
    <property type="entry name" value="Glyco_25"/>
    <property type="match status" value="1"/>
</dbReference>
<evidence type="ECO:0000256" key="10">
    <source>
        <dbReference type="ARBA" id="ARBA00023295"/>
    </source>
</evidence>
<dbReference type="Proteomes" id="UP000326464">
    <property type="component" value="Unassembled WGS sequence"/>
</dbReference>
<dbReference type="CDD" id="cd06412">
    <property type="entry name" value="GH25_CH-type"/>
    <property type="match status" value="1"/>
</dbReference>
<evidence type="ECO:0000256" key="7">
    <source>
        <dbReference type="ARBA" id="ARBA00022638"/>
    </source>
</evidence>
<dbReference type="GO" id="GO:0031640">
    <property type="term" value="P:killing of cells of another organism"/>
    <property type="evidence" value="ECO:0007669"/>
    <property type="project" value="UniProtKB-KW"/>
</dbReference>
<dbReference type="GO" id="GO:0016998">
    <property type="term" value="P:cell wall macromolecule catabolic process"/>
    <property type="evidence" value="ECO:0007669"/>
    <property type="project" value="InterPro"/>
</dbReference>
<evidence type="ECO:0000256" key="4">
    <source>
        <dbReference type="ARBA" id="ARBA00012732"/>
    </source>
</evidence>
<keyword evidence="5" id="KW-0964">Secreted</keyword>
<comment type="caution">
    <text evidence="13">The sequence shown here is derived from an EMBL/GenBank/DDBJ whole genome shotgun (WGS) entry which is preliminary data.</text>
</comment>
<comment type="function">
    <text evidence="11">This enzyme has both lysozyme (acetylmuramidase) and diacetylmuramidase activities.</text>
</comment>
<dbReference type="GO" id="GO:0016052">
    <property type="term" value="P:carbohydrate catabolic process"/>
    <property type="evidence" value="ECO:0007669"/>
    <property type="project" value="TreeGrafter"/>
</dbReference>
<dbReference type="Pfam" id="PF01183">
    <property type="entry name" value="Glyco_hydro_25"/>
    <property type="match status" value="1"/>
</dbReference>
<dbReference type="InterPro" id="IPR017853">
    <property type="entry name" value="GH"/>
</dbReference>
<evidence type="ECO:0000256" key="5">
    <source>
        <dbReference type="ARBA" id="ARBA00022525"/>
    </source>
</evidence>
<dbReference type="SUPFAM" id="SSF51445">
    <property type="entry name" value="(Trans)glycosidases"/>
    <property type="match status" value="1"/>
</dbReference>
<evidence type="ECO:0000256" key="3">
    <source>
        <dbReference type="ARBA" id="ARBA00010646"/>
    </source>
</evidence>
<evidence type="ECO:0000256" key="1">
    <source>
        <dbReference type="ARBA" id="ARBA00000632"/>
    </source>
</evidence>
<evidence type="ECO:0000313" key="13">
    <source>
        <dbReference type="EMBL" id="MPY09512.1"/>
    </source>
</evidence>
<reference evidence="14" key="1">
    <citation type="submission" date="2019-07" db="EMBL/GenBank/DDBJ databases">
        <title>Arthrobacter KR32 sp. nov., isolated from mountain cheese made of cows milk.</title>
        <authorList>
            <person name="Flegler A."/>
        </authorList>
    </citation>
    <scope>NUCLEOTIDE SEQUENCE [LARGE SCALE GENOMIC DNA]</scope>
    <source>
        <strain evidence="14">KR32</strain>
    </source>
</reference>
<comment type="similarity">
    <text evidence="3">Belongs to the glycosyl hydrolase 25 family.</text>
</comment>
<dbReference type="AlphaFoldDB" id="A0A7X1NMI6"/>
<dbReference type="EC" id="3.2.1.17" evidence="4"/>
<evidence type="ECO:0000256" key="6">
    <source>
        <dbReference type="ARBA" id="ARBA00022529"/>
    </source>
</evidence>
<dbReference type="EMBL" id="VJXX01000001">
    <property type="protein sequence ID" value="MPY09512.1"/>
    <property type="molecule type" value="Genomic_DNA"/>
</dbReference>
<feature type="region of interest" description="Disordered" evidence="12">
    <location>
        <begin position="1"/>
        <end position="20"/>
    </location>
</feature>
<sequence>MGQGLKRLRESGDVQAPTDREQTLNALVKDIGVDAASAQVAAEPPANAAAASTWRPPGIQGIDVSSHQFEVDWRTAYNQGARFAYVKATEGTGYKNPYFGQQYGGSAGVGMVRGAYHFALPGTTSGAAQANYFVDNGGGWSADGRTLPPLLDVEYNPYTSLGNDCYNMSAAQMVSWIRDFSNTVRARTGRVPMIYTTTDWWNRCTGNSRAFNDHPLHIAAYNQSGPGAMPSSWSFYSVWQYSASGPFVGDSNVWNGSAQQLSAFVRNSGSGNEQQAQPGVNELHYRGATPASSAMGIASDTVLSCDWNGDGISTPATFSGGIWTIRNSMSTSDPGTRFTFGNGTDQPICGDWNGDGVETIGVYRSGVAYVRNANAAGPANGTIVYGARGDVAIVGDWDRDGYDTLGVARPNGAAKQFILTNSNIRATVARTFLFGNASDVPVSGDWTNSGYSTVGVKRGAQWFLAHSNVRVAADSVFAFGNRGDRAITGRWAAGRGTSVGVVRPR</sequence>
<keyword evidence="14" id="KW-1185">Reference proteome</keyword>
<proteinExistence type="inferred from homology"/>
<comment type="catalytic activity">
    <reaction evidence="1">
        <text>Hydrolysis of (1-&gt;4)-beta-linkages between N-acetylmuramic acid and N-acetyl-D-glucosamine residues in a peptidoglycan and between N-acetyl-D-glucosamine residues in chitodextrins.</text>
        <dbReference type="EC" id="3.2.1.17"/>
    </reaction>
</comment>
<name>A0A7X1NMI6_9MICC</name>
<dbReference type="GO" id="GO:0003796">
    <property type="term" value="F:lysozyme activity"/>
    <property type="evidence" value="ECO:0007669"/>
    <property type="project" value="UniProtKB-EC"/>
</dbReference>
<dbReference type="GO" id="GO:0042742">
    <property type="term" value="P:defense response to bacterium"/>
    <property type="evidence" value="ECO:0007669"/>
    <property type="project" value="UniProtKB-KW"/>
</dbReference>
<keyword evidence="8" id="KW-0378">Hydrolase</keyword>
<keyword evidence="10" id="KW-0326">Glycosidase</keyword>
<dbReference type="GO" id="GO:0005576">
    <property type="term" value="C:extracellular region"/>
    <property type="evidence" value="ECO:0007669"/>
    <property type="project" value="UniProtKB-SubCell"/>
</dbReference>
<protein>
    <recommendedName>
        <fullName evidence="4">lysozyme</fullName>
        <ecNumber evidence="4">3.2.1.17</ecNumber>
    </recommendedName>
</protein>
<evidence type="ECO:0000256" key="9">
    <source>
        <dbReference type="ARBA" id="ARBA00023157"/>
    </source>
</evidence>
<dbReference type="Gene3D" id="3.20.20.80">
    <property type="entry name" value="Glycosidases"/>
    <property type="match status" value="1"/>
</dbReference>
<evidence type="ECO:0000256" key="8">
    <source>
        <dbReference type="ARBA" id="ARBA00022801"/>
    </source>
</evidence>
<dbReference type="PROSITE" id="PS51904">
    <property type="entry name" value="GLYCOSYL_HYDROL_F25_2"/>
    <property type="match status" value="1"/>
</dbReference>
<evidence type="ECO:0000256" key="2">
    <source>
        <dbReference type="ARBA" id="ARBA00004613"/>
    </source>
</evidence>
<keyword evidence="6" id="KW-0929">Antimicrobial</keyword>
<dbReference type="PANTHER" id="PTHR34135">
    <property type="entry name" value="LYSOZYME"/>
    <property type="match status" value="1"/>
</dbReference>
<comment type="subcellular location">
    <subcellularLocation>
        <location evidence="2">Secreted</location>
    </subcellularLocation>
</comment>
<dbReference type="FunFam" id="3.20.20.80:FF:000060">
    <property type="entry name" value="Lysozyme M1"/>
    <property type="match status" value="1"/>
</dbReference>
<organism evidence="13 14">
    <name type="scientific">Arthrobacter bussei</name>
    <dbReference type="NCBI Taxonomy" id="2594179"/>
    <lineage>
        <taxon>Bacteria</taxon>
        <taxon>Bacillati</taxon>
        <taxon>Actinomycetota</taxon>
        <taxon>Actinomycetes</taxon>
        <taxon>Micrococcales</taxon>
        <taxon>Micrococcaceae</taxon>
        <taxon>Arthrobacter</taxon>
    </lineage>
</organism>
<evidence type="ECO:0000256" key="12">
    <source>
        <dbReference type="SAM" id="MobiDB-lite"/>
    </source>
</evidence>
<dbReference type="PANTHER" id="PTHR34135:SF2">
    <property type="entry name" value="LYSOZYME"/>
    <property type="match status" value="1"/>
</dbReference>
<gene>
    <name evidence="13" type="ORF">FNH21_02045</name>
</gene>
<evidence type="ECO:0000313" key="14">
    <source>
        <dbReference type="Proteomes" id="UP000326464"/>
    </source>
</evidence>
<dbReference type="InterPro" id="IPR002053">
    <property type="entry name" value="Glyco_hydro_25"/>
</dbReference>
<keyword evidence="9" id="KW-1015">Disulfide bond</keyword>
<dbReference type="OrthoDB" id="287365at2"/>
<keyword evidence="7" id="KW-0081">Bacteriolytic enzyme</keyword>
<dbReference type="InterPro" id="IPR018077">
    <property type="entry name" value="Glyco_hydro_fam25_subgr"/>
</dbReference>
<dbReference type="GO" id="GO:0009253">
    <property type="term" value="P:peptidoglycan catabolic process"/>
    <property type="evidence" value="ECO:0007669"/>
    <property type="project" value="InterPro"/>
</dbReference>
<feature type="compositionally biased region" description="Basic and acidic residues" evidence="12">
    <location>
        <begin position="7"/>
        <end position="20"/>
    </location>
</feature>
<evidence type="ECO:0000256" key="11">
    <source>
        <dbReference type="ARBA" id="ARBA00055588"/>
    </source>
</evidence>
<accession>A0A7X1NMI6</accession>